<dbReference type="RefSeq" id="WP_115367044.1">
    <property type="nucleotide sequence ID" value="NZ_QBKA01000002.1"/>
</dbReference>
<dbReference type="Proteomes" id="UP000253727">
    <property type="component" value="Unassembled WGS sequence"/>
</dbReference>
<name>A0A369QBQ2_9SPHN</name>
<dbReference type="AlphaFoldDB" id="A0A369QBQ2"/>
<proteinExistence type="predicted"/>
<dbReference type="InterPro" id="IPR011738">
    <property type="entry name" value="Phage_CHP"/>
</dbReference>
<organism evidence="1 2">
    <name type="scientific">Alteripontixanthobacter maritimus</name>
    <dbReference type="NCBI Taxonomy" id="2161824"/>
    <lineage>
        <taxon>Bacteria</taxon>
        <taxon>Pseudomonadati</taxon>
        <taxon>Pseudomonadota</taxon>
        <taxon>Alphaproteobacteria</taxon>
        <taxon>Sphingomonadales</taxon>
        <taxon>Erythrobacteraceae</taxon>
        <taxon>Alteripontixanthobacter</taxon>
    </lineage>
</organism>
<keyword evidence="2" id="KW-1185">Reference proteome</keyword>
<evidence type="ECO:0000313" key="1">
    <source>
        <dbReference type="EMBL" id="RDC61005.1"/>
    </source>
</evidence>
<comment type="caution">
    <text evidence="1">The sequence shown here is derived from an EMBL/GenBank/DDBJ whole genome shotgun (WGS) entry which is preliminary data.</text>
</comment>
<gene>
    <name evidence="1" type="ORF">HME9302_02222</name>
</gene>
<dbReference type="OrthoDB" id="8478788at2"/>
<dbReference type="Gene3D" id="1.10.3230.30">
    <property type="entry name" value="Phage gp6-like head-tail connector protein"/>
    <property type="match status" value="1"/>
</dbReference>
<accession>A0A369QBQ2</accession>
<evidence type="ECO:0000313" key="2">
    <source>
        <dbReference type="Proteomes" id="UP000253727"/>
    </source>
</evidence>
<sequence length="181" mass="19434">MKRAIIVPADLAGAALIELKQWLAITVVTHDAALVSVLRASIDMCEAYTGIMPLQVTAEETVAATAQWQSLAARPVQAITGVEVLPTEGARFALASDAYDIELDADGTGRIRVIRQGAAGRVVVRYVTGLAPVWEALPDALRSGVIRLAVHSWREREDGPAGIPPAAVAALWHPWRRMRLA</sequence>
<dbReference type="NCBIfam" id="TIGR02215">
    <property type="entry name" value="phage_chp_gp8"/>
    <property type="match status" value="1"/>
</dbReference>
<reference evidence="1 2" key="1">
    <citation type="submission" date="2018-04" db="EMBL/GenBank/DDBJ databases">
        <title>Altererythrobacter sp. HME9302 genome sequencing and assembly.</title>
        <authorList>
            <person name="Kang H."/>
            <person name="Kim H."/>
            <person name="Joh K."/>
        </authorList>
    </citation>
    <scope>NUCLEOTIDE SEQUENCE [LARGE SCALE GENOMIC DNA]</scope>
    <source>
        <strain evidence="1 2">HME9302</strain>
    </source>
</reference>
<protein>
    <recommendedName>
        <fullName evidence="3">PhiE125 gp8 family phage protein</fullName>
    </recommendedName>
</protein>
<dbReference type="EMBL" id="QBKA01000002">
    <property type="protein sequence ID" value="RDC61005.1"/>
    <property type="molecule type" value="Genomic_DNA"/>
</dbReference>
<evidence type="ECO:0008006" key="3">
    <source>
        <dbReference type="Google" id="ProtNLM"/>
    </source>
</evidence>